<protein>
    <submittedName>
        <fullName evidence="1">Uncharacterized protein</fullName>
    </submittedName>
</protein>
<dbReference type="Proteomes" id="UP000091857">
    <property type="component" value="Chromosome 2"/>
</dbReference>
<sequence>MEILLPIAGEIAKNLVAPIWRPIYYLIYYKHNIENLKEELQKLDDKRTEVGLRVNNAKSNLQVVVGSVIRWQEKADGIDRRSKEFLQNEMNVNKCLNRSSLSRKAKKMTENMLALLEEARNFGEIAYPDPCQKIELWFSDERIKNFKSRESILNDILMALKNDDLRVIGICGMSGIGKTTMVKQLMKNMETKKLFDEFAMVAVSDTPDFRKIQDEIASCLGLELKNDESEVVRASKLHQRLTNCDKRILLILDDVWKEDGLGEIGVPLGCRSNGCKIVLTSRNEFVCSSLGSQRNFLMKVLNDEEALVLFKETTGDSIGHGLLDTVKEIVNECEGLPIAIVTLSKALKNKSKHIWNDVLRQLKNSKLEDISGMKTKVFSAIELSYNYLEDEEAKSCFLLCSLFPEDFNILVEDLLEFGMGLRLFKRVEYVHEGRDRIYKLIDMLKGSNLLLEGDDKWKESVKMHDLVRDVAISLASRNKQWHTLQSQARINEWQYGDGYNNSTAISLLCEDIKKLKDHLKCSNLELLQLWNDCQNDCQLQSLPINVLERMKGLKVLSIASRIPSLPQSIDVLKNLQTLCLWNDRLNEMHTIGDLVKLEILEVRSYRLEELPAEIGNLKNLRLLNLRWVENLRYIPPDVLVGLSKLEELYLPHRYMMKWEWKEDEEKTNASLSELETHHITALHITVVNAYISPKDSVFRNLIRFHIFVGDSEVHIVHKDSENVLHLKGDASDIKGSGICVLLRKVEVLYLEEVKNLKKILNEIEDNSYADLKRDECVGALVRIPESPKSPLPYLSNLRKVEIYGCEELKYFIPLSMARELRQIHSMIVVSCEKMEGIFYRNKVNDEIESPLTTLCLNNLPNFIGFIYKDIEESSASEMNNRIQIVQSKTEPMEKISILFSSLWVRLSKLQKLTLYNCGLVKALFPSSVAQQFVQLKELNISACCKMEYIVAEAKEEEKNKGINKIAFPNLTELGLNDLPELVAFFADNDFSFELYSLVDLNIWSCPKLKTHYCETPDSSTLNKSYDQSELKVMFPTSSIAQRLLRRGKPKDVSKKKDMEMEQPSTSQMKSGPMEMISTLFFLPSSPLLNLRELHICHCDFQEAAFPLSVAQQLVQLKDLTILSCEKMEYIVAKDKGRSKIVLFPSLTYLDLSYLPNLMGFCKDNNVSLEWSLLEQLTIFGCQKMKIFCVSVPKSSKLSTSAEVDHLNTTFCATLIPRKRKKQDNNFSKEVSLIKNQGDPSVSNIDESCAFPSKLIQQLQNVKDLKIEGIDSVEVIFSFEGLINGGLNSVEDIRLVSLPNLKHVWFKIPPEITAFQNLRKLIIQDCDNLINLFSICSAKLLRKLQSIEIRRCKRMEEIIGKEDEEISTQKIEFPQLRSLTFEDLPNLNSFCNRIYALEFPFLERLEFRKCKRMETFSYGSLSMPKLERVMIEGSDSVEVIFSFEGLINGVLNSVEEICLVNLPNLKHVWFKIPPEVTAFQNLRELIVIDCDNLINLFSICSAKLVGNLQSIEIRRCNRMEEIIGKEDEEISTQKIVFPQLRSLTLEDLPNLNSFCNRIYALELPFLETLKFLNWKRMETFFYGSLSMPKLEKVMINRRLHQLMGSDPNLNAKMSELLKMNQ</sequence>
<name>A0ACB7I7J2_MANES</name>
<gene>
    <name evidence="1" type="ORF">MANES_02G221151v8</name>
</gene>
<proteinExistence type="predicted"/>
<evidence type="ECO:0000313" key="1">
    <source>
        <dbReference type="EMBL" id="KAG8661009.1"/>
    </source>
</evidence>
<reference evidence="2" key="1">
    <citation type="journal article" date="2016" name="Nat. Biotechnol.">
        <title>Sequencing wild and cultivated cassava and related species reveals extensive interspecific hybridization and genetic diversity.</title>
        <authorList>
            <person name="Bredeson J.V."/>
            <person name="Lyons J.B."/>
            <person name="Prochnik S.E."/>
            <person name="Wu G.A."/>
            <person name="Ha C.M."/>
            <person name="Edsinger-Gonzales E."/>
            <person name="Grimwood J."/>
            <person name="Schmutz J."/>
            <person name="Rabbi I.Y."/>
            <person name="Egesi C."/>
            <person name="Nauluvula P."/>
            <person name="Lebot V."/>
            <person name="Ndunguru J."/>
            <person name="Mkamilo G."/>
            <person name="Bart R.S."/>
            <person name="Setter T.L."/>
            <person name="Gleadow R.M."/>
            <person name="Kulakow P."/>
            <person name="Ferguson M.E."/>
            <person name="Rounsley S."/>
            <person name="Rokhsar D.S."/>
        </authorList>
    </citation>
    <scope>NUCLEOTIDE SEQUENCE [LARGE SCALE GENOMIC DNA]</scope>
    <source>
        <strain evidence="2">cv. AM560-2</strain>
    </source>
</reference>
<keyword evidence="2" id="KW-1185">Reference proteome</keyword>
<dbReference type="EMBL" id="CM004388">
    <property type="protein sequence ID" value="KAG8661009.1"/>
    <property type="molecule type" value="Genomic_DNA"/>
</dbReference>
<organism evidence="1 2">
    <name type="scientific">Manihot esculenta</name>
    <name type="common">Cassava</name>
    <name type="synonym">Jatropha manihot</name>
    <dbReference type="NCBI Taxonomy" id="3983"/>
    <lineage>
        <taxon>Eukaryota</taxon>
        <taxon>Viridiplantae</taxon>
        <taxon>Streptophyta</taxon>
        <taxon>Embryophyta</taxon>
        <taxon>Tracheophyta</taxon>
        <taxon>Spermatophyta</taxon>
        <taxon>Magnoliopsida</taxon>
        <taxon>eudicotyledons</taxon>
        <taxon>Gunneridae</taxon>
        <taxon>Pentapetalae</taxon>
        <taxon>rosids</taxon>
        <taxon>fabids</taxon>
        <taxon>Malpighiales</taxon>
        <taxon>Euphorbiaceae</taxon>
        <taxon>Crotonoideae</taxon>
        <taxon>Manihoteae</taxon>
        <taxon>Manihot</taxon>
    </lineage>
</organism>
<evidence type="ECO:0000313" key="2">
    <source>
        <dbReference type="Proteomes" id="UP000091857"/>
    </source>
</evidence>
<comment type="caution">
    <text evidence="1">The sequence shown here is derived from an EMBL/GenBank/DDBJ whole genome shotgun (WGS) entry which is preliminary data.</text>
</comment>
<accession>A0ACB7I7J2</accession>